<feature type="transmembrane region" description="Helical" evidence="1">
    <location>
        <begin position="82"/>
        <end position="100"/>
    </location>
</feature>
<name>A0A4Q1C4X4_9BACT</name>
<feature type="transmembrane region" description="Helical" evidence="1">
    <location>
        <begin position="275"/>
        <end position="295"/>
    </location>
</feature>
<dbReference type="CDD" id="cd13128">
    <property type="entry name" value="MATE_Wzx_like"/>
    <property type="match status" value="1"/>
</dbReference>
<feature type="transmembrane region" description="Helical" evidence="1">
    <location>
        <begin position="448"/>
        <end position="466"/>
    </location>
</feature>
<feature type="transmembrane region" description="Helical" evidence="1">
    <location>
        <begin position="233"/>
        <end position="254"/>
    </location>
</feature>
<dbReference type="PANTHER" id="PTHR43424">
    <property type="entry name" value="LOCUS PUTATIVE PROTEIN 1-RELATED"/>
    <property type="match status" value="1"/>
</dbReference>
<evidence type="ECO:0000256" key="1">
    <source>
        <dbReference type="SAM" id="Phobius"/>
    </source>
</evidence>
<organism evidence="2 3">
    <name type="scientific">Oleiharenicola lentus</name>
    <dbReference type="NCBI Taxonomy" id="2508720"/>
    <lineage>
        <taxon>Bacteria</taxon>
        <taxon>Pseudomonadati</taxon>
        <taxon>Verrucomicrobiota</taxon>
        <taxon>Opitutia</taxon>
        <taxon>Opitutales</taxon>
        <taxon>Opitutaceae</taxon>
        <taxon>Oleiharenicola</taxon>
    </lineage>
</organism>
<keyword evidence="1" id="KW-0812">Transmembrane</keyword>
<keyword evidence="1" id="KW-1133">Transmembrane helix</keyword>
<feature type="transmembrane region" description="Helical" evidence="1">
    <location>
        <begin position="390"/>
        <end position="409"/>
    </location>
</feature>
<dbReference type="EMBL" id="SDHX01000002">
    <property type="protein sequence ID" value="RXK53450.1"/>
    <property type="molecule type" value="Genomic_DNA"/>
</dbReference>
<sequence length="495" mass="53517">MTTESFMKRGQARATRVGGKHICAGLPRNWRAPCSGRWRAATLTVPPAHGIAFGMQSVRALLAKPLAQKAVRNFGWLVVERIGRLVLGVLVGLVVARYLGPAELGSLTYAIAMVTLLGFLPELGLDSVLRRELLKTPDRTPALLCTALLLRLGAGTLAYAGLVGLVALGFGGSSVERRLLLIVGLILFQPAAYLNELWLQVQLQAKRGTIVQLGALSVSACLRLWLVSSGASVPAFAWVIIGELVLCTAGYYWAARGLGLRWPLRPADGATTRWLLTEAWPLMFANLAVIIYLRIDEVMLRYLADAQAVGVYAAAVKLSELCYFLPTALAASVLPALLRAREQAPAVYAARQQQYYDLSAGVAYLLSVPIALAAPWIVRLAYGEKFADAAPILSVHIWASVFVFLGVARGQWLVNEGLQKFYLAATLSGAVANVLLNCLFIPRWGGLGAAYATVVSYALAGWLASYCHPAVRVAARAQTLALLIPLRAWSYLRRR</sequence>
<keyword evidence="3" id="KW-1185">Reference proteome</keyword>
<comment type="caution">
    <text evidence="2">The sequence shown here is derived from an EMBL/GenBank/DDBJ whole genome shotgun (WGS) entry which is preliminary data.</text>
</comment>
<dbReference type="Pfam" id="PF13440">
    <property type="entry name" value="Polysacc_synt_3"/>
    <property type="match status" value="1"/>
</dbReference>
<feature type="transmembrane region" description="Helical" evidence="1">
    <location>
        <begin position="179"/>
        <end position="198"/>
    </location>
</feature>
<dbReference type="AlphaFoldDB" id="A0A4Q1C4X4"/>
<accession>A0A4Q1C4X4</accession>
<feature type="transmembrane region" description="Helical" evidence="1">
    <location>
        <begin position="421"/>
        <end position="442"/>
    </location>
</feature>
<evidence type="ECO:0000313" key="3">
    <source>
        <dbReference type="Proteomes" id="UP000290218"/>
    </source>
</evidence>
<dbReference type="PANTHER" id="PTHR43424:SF1">
    <property type="entry name" value="LOCUS PUTATIVE PROTEIN 1-RELATED"/>
    <property type="match status" value="1"/>
</dbReference>
<dbReference type="Proteomes" id="UP000290218">
    <property type="component" value="Unassembled WGS sequence"/>
</dbReference>
<feature type="transmembrane region" description="Helical" evidence="1">
    <location>
        <begin position="141"/>
        <end position="167"/>
    </location>
</feature>
<proteinExistence type="predicted"/>
<protein>
    <submittedName>
        <fullName evidence="2">Flippase</fullName>
    </submittedName>
</protein>
<gene>
    <name evidence="2" type="ORF">ESB00_17305</name>
</gene>
<feature type="transmembrane region" description="Helical" evidence="1">
    <location>
        <begin position="358"/>
        <end position="378"/>
    </location>
</feature>
<evidence type="ECO:0000313" key="2">
    <source>
        <dbReference type="EMBL" id="RXK53450.1"/>
    </source>
</evidence>
<reference evidence="2 3" key="1">
    <citation type="submission" date="2019-01" db="EMBL/GenBank/DDBJ databases">
        <title>Lacunisphaera sp. strain TWA-58.</title>
        <authorList>
            <person name="Chen W.-M."/>
        </authorList>
    </citation>
    <scope>NUCLEOTIDE SEQUENCE [LARGE SCALE GENOMIC DNA]</scope>
    <source>
        <strain evidence="2 3">TWA-58</strain>
    </source>
</reference>
<dbReference type="OrthoDB" id="193241at2"/>
<keyword evidence="1" id="KW-0472">Membrane</keyword>
<dbReference type="InterPro" id="IPR052556">
    <property type="entry name" value="PolySynth_Transporter"/>
</dbReference>
<feature type="transmembrane region" description="Helical" evidence="1">
    <location>
        <begin position="106"/>
        <end position="129"/>
    </location>
</feature>